<feature type="domain" description="HTH araC/xylS-type" evidence="5">
    <location>
        <begin position="211"/>
        <end position="309"/>
    </location>
</feature>
<evidence type="ECO:0000256" key="1">
    <source>
        <dbReference type="ARBA" id="ARBA00023015"/>
    </source>
</evidence>
<dbReference type="GO" id="GO:0005829">
    <property type="term" value="C:cytosol"/>
    <property type="evidence" value="ECO:0007669"/>
    <property type="project" value="TreeGrafter"/>
</dbReference>
<keyword evidence="3" id="KW-0804">Transcription</keyword>
<keyword evidence="4" id="KW-0175">Coiled coil</keyword>
<dbReference type="SUPFAM" id="SSF46689">
    <property type="entry name" value="Homeodomain-like"/>
    <property type="match status" value="1"/>
</dbReference>
<dbReference type="KEGG" id="fap:GR316_12180"/>
<evidence type="ECO:0000256" key="2">
    <source>
        <dbReference type="ARBA" id="ARBA00023125"/>
    </source>
</evidence>
<reference evidence="6" key="1">
    <citation type="submission" date="2020-01" db="EMBL/GenBank/DDBJ databases">
        <authorList>
            <person name="Yang Y."/>
            <person name="Kwon Y.M."/>
        </authorList>
    </citation>
    <scope>NUCLEOTIDE SEQUENCE</scope>
    <source>
        <strain evidence="6">PG104</strain>
        <plasmid evidence="6">unnamed1</plasmid>
    </source>
</reference>
<name>A0A8J8SM17_9RHOB</name>
<evidence type="ECO:0000256" key="3">
    <source>
        <dbReference type="ARBA" id="ARBA00023163"/>
    </source>
</evidence>
<dbReference type="EMBL" id="CP047290">
    <property type="protein sequence ID" value="QUS37123.1"/>
    <property type="molecule type" value="Genomic_DNA"/>
</dbReference>
<dbReference type="Gene3D" id="1.10.10.60">
    <property type="entry name" value="Homeodomain-like"/>
    <property type="match status" value="1"/>
</dbReference>
<dbReference type="PANTHER" id="PTHR47894:SF4">
    <property type="entry name" value="HTH-TYPE TRANSCRIPTIONAL REGULATOR GADX"/>
    <property type="match status" value="1"/>
</dbReference>
<gene>
    <name evidence="6" type="ORF">GR316_12180</name>
</gene>
<dbReference type="SMART" id="SM00342">
    <property type="entry name" value="HTH_ARAC"/>
    <property type="match status" value="1"/>
</dbReference>
<evidence type="ECO:0000313" key="7">
    <source>
        <dbReference type="Proteomes" id="UP000679284"/>
    </source>
</evidence>
<keyword evidence="7" id="KW-1185">Reference proteome</keyword>
<organism evidence="6 7">
    <name type="scientific">Falsirhodobacter algicola</name>
    <dbReference type="NCBI Taxonomy" id="2692330"/>
    <lineage>
        <taxon>Bacteria</taxon>
        <taxon>Pseudomonadati</taxon>
        <taxon>Pseudomonadota</taxon>
        <taxon>Alphaproteobacteria</taxon>
        <taxon>Rhodobacterales</taxon>
        <taxon>Paracoccaceae</taxon>
        <taxon>Falsirhodobacter</taxon>
    </lineage>
</organism>
<feature type="coiled-coil region" evidence="4">
    <location>
        <begin position="189"/>
        <end position="259"/>
    </location>
</feature>
<keyword evidence="6" id="KW-0614">Plasmid</keyword>
<keyword evidence="2" id="KW-0238">DNA-binding</keyword>
<dbReference type="Proteomes" id="UP000679284">
    <property type="component" value="Plasmid unnamed1"/>
</dbReference>
<dbReference type="InterPro" id="IPR018060">
    <property type="entry name" value="HTH_AraC"/>
</dbReference>
<evidence type="ECO:0000313" key="6">
    <source>
        <dbReference type="EMBL" id="QUS37123.1"/>
    </source>
</evidence>
<keyword evidence="1" id="KW-0805">Transcription regulation</keyword>
<dbReference type="PROSITE" id="PS01124">
    <property type="entry name" value="HTH_ARAC_FAMILY_2"/>
    <property type="match status" value="1"/>
</dbReference>
<evidence type="ECO:0000259" key="5">
    <source>
        <dbReference type="PROSITE" id="PS01124"/>
    </source>
</evidence>
<dbReference type="InterPro" id="IPR032687">
    <property type="entry name" value="AraC-type_N"/>
</dbReference>
<proteinExistence type="predicted"/>
<dbReference type="Pfam" id="PF12833">
    <property type="entry name" value="HTH_18"/>
    <property type="match status" value="1"/>
</dbReference>
<dbReference type="GO" id="GO:0003700">
    <property type="term" value="F:DNA-binding transcription factor activity"/>
    <property type="evidence" value="ECO:0007669"/>
    <property type="project" value="InterPro"/>
</dbReference>
<dbReference type="GO" id="GO:0000976">
    <property type="term" value="F:transcription cis-regulatory region binding"/>
    <property type="evidence" value="ECO:0007669"/>
    <property type="project" value="TreeGrafter"/>
</dbReference>
<dbReference type="InterPro" id="IPR009057">
    <property type="entry name" value="Homeodomain-like_sf"/>
</dbReference>
<dbReference type="PANTHER" id="PTHR47894">
    <property type="entry name" value="HTH-TYPE TRANSCRIPTIONAL REGULATOR GADX"/>
    <property type="match status" value="1"/>
</dbReference>
<dbReference type="Pfam" id="PF12625">
    <property type="entry name" value="Arabinose_bd"/>
    <property type="match status" value="1"/>
</dbReference>
<dbReference type="AlphaFoldDB" id="A0A8J8SM17"/>
<evidence type="ECO:0000256" key="4">
    <source>
        <dbReference type="SAM" id="Coils"/>
    </source>
</evidence>
<accession>A0A8J8SM17</accession>
<protein>
    <submittedName>
        <fullName evidence="6">Helix-turn-helix domain-containing protein</fullName>
    </submittedName>
</protein>
<geneLocation type="plasmid" evidence="6 7">
    <name>unnamed1</name>
</geneLocation>
<dbReference type="RefSeq" id="WP_211785267.1">
    <property type="nucleotide sequence ID" value="NZ_CP047290.1"/>
</dbReference>
<sequence length="309" mass="34356">MRKLLARHGLDSRVLEDDYAPVPLQAYLGFFEEAAVALGDPNLGLRLGANARPGGFGPMGMRATQCATIYRGLESLARFSSALQSGTRVTLEEDAEHVVLRYMVTASQISPSRQDNEFTLAGMCSLIRKGYDLRWRPLEVHFSHPRPDTPGSVERWFDAPVLFSQATNMLVIHPKDAHRIYREEDPDMLDLIDRHLANLLERADEAQSTSEQARALIALHLGARPITIETIAAALQTSRRSLQRRLAEEGTTLKELLRAYRQERAEFLLAETGASVEGVAAALGYADGTSFWRAFKGWTGRSPSKAHRS</sequence>